<keyword evidence="3" id="KW-1185">Reference proteome</keyword>
<proteinExistence type="predicted"/>
<dbReference type="Proteomes" id="UP000054985">
    <property type="component" value="Unassembled WGS sequence"/>
</dbReference>
<evidence type="ECO:0008006" key="5">
    <source>
        <dbReference type="Google" id="ProtNLM"/>
    </source>
</evidence>
<sequence>MDIKILQQFGLAVSLLAAATIVQGQVISDQVACPSLDTIQQHATKIDAVEKDIFGYSVRSTSYFTNGDLQWIIGVNMVMAQSSDDAIIKGITIVANSKYLNNEYAYELEKGLYICNYGPFDIVAAGGHMASVL</sequence>
<protein>
    <recommendedName>
        <fullName evidence="5">Hemin binding protein Hbp</fullName>
    </recommendedName>
</protein>
<dbReference type="EMBL" id="UGOG01000001">
    <property type="protein sequence ID" value="STX61988.1"/>
    <property type="molecule type" value="Genomic_DNA"/>
</dbReference>
<accession>A0A378JX59</accession>
<evidence type="ECO:0000313" key="2">
    <source>
        <dbReference type="EMBL" id="STX61988.1"/>
    </source>
</evidence>
<evidence type="ECO:0000313" key="3">
    <source>
        <dbReference type="Proteomes" id="UP000054985"/>
    </source>
</evidence>
<reference evidence="1 3" key="1">
    <citation type="submission" date="2015-11" db="EMBL/GenBank/DDBJ databases">
        <title>Genomic analysis of 38 Legionella species identifies large and diverse effector repertoires.</title>
        <authorList>
            <person name="Burstein D."/>
            <person name="Amaro F."/>
            <person name="Zusman T."/>
            <person name="Lifshitz Z."/>
            <person name="Cohen O."/>
            <person name="Gilbert J.A."/>
            <person name="Pupko T."/>
            <person name="Shuman H.A."/>
            <person name="Segal G."/>
        </authorList>
    </citation>
    <scope>NUCLEOTIDE SEQUENCE [LARGE SCALE GENOMIC DNA]</scope>
    <source>
        <strain evidence="1 3">ATCC 43877</strain>
    </source>
</reference>
<evidence type="ECO:0000313" key="4">
    <source>
        <dbReference type="Proteomes" id="UP000254040"/>
    </source>
</evidence>
<reference evidence="2 4" key="2">
    <citation type="submission" date="2018-06" db="EMBL/GenBank/DDBJ databases">
        <authorList>
            <consortium name="Pathogen Informatics"/>
            <person name="Doyle S."/>
        </authorList>
    </citation>
    <scope>NUCLEOTIDE SEQUENCE [LARGE SCALE GENOMIC DNA]</scope>
    <source>
        <strain evidence="2 4">NCTC12239</strain>
    </source>
</reference>
<gene>
    <name evidence="1" type="ORF">Lmor_0851</name>
    <name evidence="2" type="ORF">NCTC12239_00906</name>
</gene>
<evidence type="ECO:0000313" key="1">
    <source>
        <dbReference type="EMBL" id="KTD35404.1"/>
    </source>
</evidence>
<dbReference type="EMBL" id="LNYN01000014">
    <property type="protein sequence ID" value="KTD35404.1"/>
    <property type="molecule type" value="Genomic_DNA"/>
</dbReference>
<organism evidence="2 4">
    <name type="scientific">Legionella moravica</name>
    <dbReference type="NCBI Taxonomy" id="39962"/>
    <lineage>
        <taxon>Bacteria</taxon>
        <taxon>Pseudomonadati</taxon>
        <taxon>Pseudomonadota</taxon>
        <taxon>Gammaproteobacteria</taxon>
        <taxon>Legionellales</taxon>
        <taxon>Legionellaceae</taxon>
        <taxon>Legionella</taxon>
    </lineage>
</organism>
<name>A0A378JX59_9GAMM</name>
<dbReference type="RefSeq" id="WP_028383566.1">
    <property type="nucleotide sequence ID" value="NZ_CAAAJG010000002.1"/>
</dbReference>
<dbReference type="AlphaFoldDB" id="A0A378JX59"/>
<dbReference type="Proteomes" id="UP000254040">
    <property type="component" value="Unassembled WGS sequence"/>
</dbReference>